<evidence type="ECO:0000313" key="5">
    <source>
        <dbReference type="EMBL" id="CAF4077642.1"/>
    </source>
</evidence>
<dbReference type="AlphaFoldDB" id="A0A816A1L3"/>
<dbReference type="EMBL" id="CAJNOV010016425">
    <property type="protein sequence ID" value="CAF1590375.1"/>
    <property type="molecule type" value="Genomic_DNA"/>
</dbReference>
<proteinExistence type="predicted"/>
<gene>
    <name evidence="5" type="ORF">BYL167_LOCUS17889</name>
    <name evidence="2" type="ORF">CJN711_LOCUS33966</name>
    <name evidence="7" type="ORF">GIL414_LOCUS30120</name>
    <name evidence="3" type="ORF">KQP761_LOCUS31807</name>
    <name evidence="6" type="ORF">UXM345_LOCUS22308</name>
    <name evidence="4" type="ORF">XDN619_LOCUS25202</name>
</gene>
<dbReference type="EMBL" id="CAJOBJ010056717">
    <property type="protein sequence ID" value="CAF4400093.1"/>
    <property type="molecule type" value="Genomic_DNA"/>
</dbReference>
<dbReference type="PANTHER" id="PTHR14136">
    <property type="entry name" value="BTB_POZ DOMAIN-CONTAINING PROTEIN KCTD9"/>
    <property type="match status" value="1"/>
</dbReference>
<dbReference type="InterPro" id="IPR051082">
    <property type="entry name" value="Pentapeptide-BTB/POZ_domain"/>
</dbReference>
<accession>A0A816A1L3</accession>
<feature type="transmembrane region" description="Helical" evidence="1">
    <location>
        <begin position="29"/>
        <end position="48"/>
    </location>
</feature>
<dbReference type="Proteomes" id="UP000663855">
    <property type="component" value="Unassembled WGS sequence"/>
</dbReference>
<dbReference type="Proteomes" id="UP000663834">
    <property type="component" value="Unassembled WGS sequence"/>
</dbReference>
<dbReference type="Proteomes" id="UP000681720">
    <property type="component" value="Unassembled WGS sequence"/>
</dbReference>
<dbReference type="SUPFAM" id="SSF141571">
    <property type="entry name" value="Pentapeptide repeat-like"/>
    <property type="match status" value="2"/>
</dbReference>
<dbReference type="EMBL" id="CAJOBF010003652">
    <property type="protein sequence ID" value="CAF4102223.1"/>
    <property type="molecule type" value="Genomic_DNA"/>
</dbReference>
<sequence>MPDKSTSTENDQNHQCCGRGVFQDFWSGFSSLLVPMMIAAFTITTTMLQMNATKQINEQNLKIAIENRDIANHTRHQQLEIEEKRQEREREYQKEQWNIEKFIAEENRKQDLQIAKDNRDKNELIEQQRQDKDIQIANQTRLHQIEIEETRLKQERQLEEDRRAADFRATENRQMDTYLAAYLKEMSDFLLAENFTLKNSRLAIVLRAKTITVLRQLDSKRKAHVIQFLYEAELLRNNENSLDLSGAELNNIDLSGRKLDLISLSGAILHGANFTGTSLSASNFNYAQLTGASFAASLASNSNFTYAQLMHTNFQNSNLSNAIFLKCDASVANFTRAVIENGTFIQARLINTSYREIHGHSILFDQTLLDDADFDYAYLVQASFKLASLCSASFKFTKLSSTDWLDATLLGANFREAQLRGANINKQQLRQMFSFEKAVLAKGVIMPRTNLLINGDAEKKTRAGCSTTNWKTDESMVARTYSSDRVPTSLGMCYFTGLENKFLATMYQRVNINGTMESEGRTQRLWFHSRCRRLIAADEFFPGFLLREFNHENYNIKNHSWTLTAKTEESNDEKWFSYDATTTQIELQITFKRKQTGSLNLTFGYCDNLRIAVYDNTYA</sequence>
<dbReference type="EMBL" id="CAJOBH010007203">
    <property type="protein sequence ID" value="CAF4077642.1"/>
    <property type="molecule type" value="Genomic_DNA"/>
</dbReference>
<protein>
    <recommendedName>
        <fullName evidence="9">Pentapeptide repeat-containing protein</fullName>
    </recommendedName>
</protein>
<evidence type="ECO:0000313" key="3">
    <source>
        <dbReference type="EMBL" id="CAF1659951.1"/>
    </source>
</evidence>
<evidence type="ECO:0000313" key="6">
    <source>
        <dbReference type="EMBL" id="CAF4102223.1"/>
    </source>
</evidence>
<comment type="caution">
    <text evidence="2">The sequence shown here is derived from an EMBL/GenBank/DDBJ whole genome shotgun (WGS) entry which is preliminary data.</text>
</comment>
<evidence type="ECO:0000313" key="2">
    <source>
        <dbReference type="EMBL" id="CAF1590375.1"/>
    </source>
</evidence>
<dbReference type="EMBL" id="CAJNOW010017744">
    <property type="protein sequence ID" value="CAF1659951.1"/>
    <property type="molecule type" value="Genomic_DNA"/>
</dbReference>
<dbReference type="Pfam" id="PF00805">
    <property type="entry name" value="Pentapeptide"/>
    <property type="match status" value="3"/>
</dbReference>
<dbReference type="Gene3D" id="2.160.20.80">
    <property type="entry name" value="E3 ubiquitin-protein ligase SopA"/>
    <property type="match status" value="2"/>
</dbReference>
<dbReference type="Proteomes" id="UP000663842">
    <property type="component" value="Unassembled WGS sequence"/>
</dbReference>
<dbReference type="InterPro" id="IPR001646">
    <property type="entry name" value="5peptide_repeat"/>
</dbReference>
<dbReference type="PANTHER" id="PTHR14136:SF17">
    <property type="entry name" value="BTB_POZ DOMAIN-CONTAINING PROTEIN KCTD9"/>
    <property type="match status" value="1"/>
</dbReference>
<dbReference type="Proteomes" id="UP000681967">
    <property type="component" value="Unassembled WGS sequence"/>
</dbReference>
<keyword evidence="1" id="KW-0812">Transmembrane</keyword>
<reference evidence="2" key="1">
    <citation type="submission" date="2021-02" db="EMBL/GenBank/DDBJ databases">
        <authorList>
            <person name="Nowell W R."/>
        </authorList>
    </citation>
    <scope>NUCLEOTIDE SEQUENCE</scope>
</reference>
<dbReference type="OrthoDB" id="9989223at2759"/>
<dbReference type="EMBL" id="CAJNRG010011568">
    <property type="protein sequence ID" value="CAF2133559.1"/>
    <property type="molecule type" value="Genomic_DNA"/>
</dbReference>
<dbReference type="Proteomes" id="UP000663887">
    <property type="component" value="Unassembled WGS sequence"/>
</dbReference>
<keyword evidence="1" id="KW-1133">Transmembrane helix</keyword>
<name>A0A816A1L3_9BILA</name>
<evidence type="ECO:0000313" key="8">
    <source>
        <dbReference type="Proteomes" id="UP000663855"/>
    </source>
</evidence>
<organism evidence="2 8">
    <name type="scientific">Rotaria magnacalcarata</name>
    <dbReference type="NCBI Taxonomy" id="392030"/>
    <lineage>
        <taxon>Eukaryota</taxon>
        <taxon>Metazoa</taxon>
        <taxon>Spiralia</taxon>
        <taxon>Gnathifera</taxon>
        <taxon>Rotifera</taxon>
        <taxon>Eurotatoria</taxon>
        <taxon>Bdelloidea</taxon>
        <taxon>Philodinida</taxon>
        <taxon>Philodinidae</taxon>
        <taxon>Rotaria</taxon>
    </lineage>
</organism>
<evidence type="ECO:0008006" key="9">
    <source>
        <dbReference type="Google" id="ProtNLM"/>
    </source>
</evidence>
<evidence type="ECO:0000313" key="7">
    <source>
        <dbReference type="EMBL" id="CAF4400093.1"/>
    </source>
</evidence>
<evidence type="ECO:0000256" key="1">
    <source>
        <dbReference type="SAM" id="Phobius"/>
    </source>
</evidence>
<keyword evidence="1" id="KW-0472">Membrane</keyword>
<evidence type="ECO:0000313" key="4">
    <source>
        <dbReference type="EMBL" id="CAF2133559.1"/>
    </source>
</evidence>